<reference evidence="1 2" key="1">
    <citation type="submission" date="2009-02" db="EMBL/GenBank/DDBJ databases">
        <title>Vibrio splendidus str. LGP32 complete genome.</title>
        <authorList>
            <person name="Mazel D."/>
            <person name="Le Roux F."/>
        </authorList>
    </citation>
    <scope>NUCLEOTIDE SEQUENCE [LARGE SCALE GENOMIC DNA]</scope>
    <source>
        <strain evidence="1 2">LGP32</strain>
    </source>
</reference>
<dbReference type="KEGG" id="vsp:VS_II0750"/>
<organism evidence="1 2">
    <name type="scientific">Vibrio atlanticus (strain LGP32)</name>
    <name type="common">Vibrio splendidus (strain Mel32)</name>
    <dbReference type="NCBI Taxonomy" id="575788"/>
    <lineage>
        <taxon>Bacteria</taxon>
        <taxon>Pseudomonadati</taxon>
        <taxon>Pseudomonadota</taxon>
        <taxon>Gammaproteobacteria</taxon>
        <taxon>Vibrionales</taxon>
        <taxon>Vibrionaceae</taxon>
        <taxon>Vibrio</taxon>
    </lineage>
</organism>
<name>B7VS01_VIBA3</name>
<accession>B7VS01</accession>
<protein>
    <submittedName>
        <fullName evidence="1">Uncharacterized protein</fullName>
    </submittedName>
</protein>
<proteinExistence type="predicted"/>
<dbReference type="AlphaFoldDB" id="B7VS01"/>
<dbReference type="STRING" id="575788.VS_II0750"/>
<dbReference type="HOGENOM" id="CLU_3067540_0_0_6"/>
<gene>
    <name evidence="1" type="ordered locus">VS_II0750</name>
</gene>
<dbReference type="Proteomes" id="UP000009100">
    <property type="component" value="Chromosome 2"/>
</dbReference>
<evidence type="ECO:0000313" key="1">
    <source>
        <dbReference type="EMBL" id="CAV26465.1"/>
    </source>
</evidence>
<dbReference type="EMBL" id="FM954973">
    <property type="protein sequence ID" value="CAV26465.1"/>
    <property type="molecule type" value="Genomic_DNA"/>
</dbReference>
<sequence length="54" mass="6289">MVNGTEKLFLIHVFNNANYELVDNIENYLNANNSNYHLDPISSFANQDDIMELR</sequence>
<evidence type="ECO:0000313" key="2">
    <source>
        <dbReference type="Proteomes" id="UP000009100"/>
    </source>
</evidence>